<dbReference type="Proteomes" id="UP000192578">
    <property type="component" value="Unassembled WGS sequence"/>
</dbReference>
<dbReference type="EMBL" id="MTYJ01000001">
    <property type="protein sequence ID" value="OQV26227.1"/>
    <property type="molecule type" value="Genomic_DNA"/>
</dbReference>
<accession>A0A1W0XFI1</accession>
<proteinExistence type="predicted"/>
<name>A0A1W0XFI1_HYPEX</name>
<comment type="caution">
    <text evidence="2">The sequence shown here is derived from an EMBL/GenBank/DDBJ whole genome shotgun (WGS) entry which is preliminary data.</text>
</comment>
<feature type="signal peptide" evidence="1">
    <location>
        <begin position="1"/>
        <end position="21"/>
    </location>
</feature>
<keyword evidence="3" id="KW-1185">Reference proteome</keyword>
<feature type="chain" id="PRO_5012551596" evidence="1">
    <location>
        <begin position="22"/>
        <end position="122"/>
    </location>
</feature>
<gene>
    <name evidence="2" type="ORF">BV898_00345</name>
</gene>
<sequence length="122" mass="13983">MAVLAVLIFCIILAQSPFIASQSVNSEQPLTVLLTADKADFLFPELPQLSNENPKEPRRNSYWVEAELPFQPSLIPVNRQRVTSFEDPKQQLAPLRKRSSRRCYFNPVACFGRSNVSFRPRF</sequence>
<organism evidence="2 3">
    <name type="scientific">Hypsibius exemplaris</name>
    <name type="common">Freshwater tardigrade</name>
    <dbReference type="NCBI Taxonomy" id="2072580"/>
    <lineage>
        <taxon>Eukaryota</taxon>
        <taxon>Metazoa</taxon>
        <taxon>Ecdysozoa</taxon>
        <taxon>Tardigrada</taxon>
        <taxon>Eutardigrada</taxon>
        <taxon>Parachela</taxon>
        <taxon>Hypsibioidea</taxon>
        <taxon>Hypsibiidae</taxon>
        <taxon>Hypsibius</taxon>
    </lineage>
</organism>
<reference evidence="3" key="1">
    <citation type="submission" date="2017-01" db="EMBL/GenBank/DDBJ databases">
        <title>Comparative genomics of anhydrobiosis in the tardigrade Hypsibius dujardini.</title>
        <authorList>
            <person name="Yoshida Y."/>
            <person name="Koutsovoulos G."/>
            <person name="Laetsch D."/>
            <person name="Stevens L."/>
            <person name="Kumar S."/>
            <person name="Horikawa D."/>
            <person name="Ishino K."/>
            <person name="Komine S."/>
            <person name="Tomita M."/>
            <person name="Blaxter M."/>
            <person name="Arakawa K."/>
        </authorList>
    </citation>
    <scope>NUCLEOTIDE SEQUENCE [LARGE SCALE GENOMIC DNA]</scope>
    <source>
        <strain evidence="3">Z151</strain>
    </source>
</reference>
<protein>
    <submittedName>
        <fullName evidence="2">Uncharacterized protein</fullName>
    </submittedName>
</protein>
<dbReference type="AlphaFoldDB" id="A0A1W0XFI1"/>
<keyword evidence="1" id="KW-0732">Signal</keyword>
<evidence type="ECO:0000256" key="1">
    <source>
        <dbReference type="SAM" id="SignalP"/>
    </source>
</evidence>
<evidence type="ECO:0000313" key="2">
    <source>
        <dbReference type="EMBL" id="OQV26227.1"/>
    </source>
</evidence>
<evidence type="ECO:0000313" key="3">
    <source>
        <dbReference type="Proteomes" id="UP000192578"/>
    </source>
</evidence>